<dbReference type="EMBL" id="HG740085">
    <property type="protein sequence ID" value="CDP20214.1"/>
    <property type="molecule type" value="Genomic_DNA"/>
</dbReference>
<dbReference type="OMA" id="GDRNKEY"/>
<evidence type="ECO:0000256" key="10">
    <source>
        <dbReference type="RuleBase" id="RU000509"/>
    </source>
</evidence>
<dbReference type="GO" id="GO:0016161">
    <property type="term" value="F:beta-amylase activity"/>
    <property type="evidence" value="ECO:0007669"/>
    <property type="project" value="UniProtKB-EC"/>
</dbReference>
<feature type="binding site" evidence="9">
    <location>
        <position position="51"/>
    </location>
    <ligand>
        <name>substrate</name>
    </ligand>
</feature>
<dbReference type="PRINTS" id="PR00842">
    <property type="entry name" value="GLHYDLASE14B"/>
</dbReference>
<dbReference type="InParanoid" id="A0A068VI38"/>
<protein>
    <recommendedName>
        <fullName evidence="3 10">Beta-amylase</fullName>
        <ecNumber evidence="3 10">3.2.1.2</ecNumber>
    </recommendedName>
</protein>
<dbReference type="Pfam" id="PF01373">
    <property type="entry name" value="Glyco_hydro_14"/>
    <property type="match status" value="1"/>
</dbReference>
<dbReference type="InterPro" id="IPR018238">
    <property type="entry name" value="Glyco_hydro_14_CS"/>
</dbReference>
<evidence type="ECO:0000256" key="8">
    <source>
        <dbReference type="PIRSR" id="PIRSR601554-1"/>
    </source>
</evidence>
<feature type="active site" description="Proton donor" evidence="8">
    <location>
        <position position="184"/>
    </location>
</feature>
<feature type="binding site" evidence="9">
    <location>
        <position position="91"/>
    </location>
    <ligand>
        <name>substrate</name>
    </ligand>
</feature>
<evidence type="ECO:0000313" key="12">
    <source>
        <dbReference type="Proteomes" id="UP000295252"/>
    </source>
</evidence>
<evidence type="ECO:0000256" key="9">
    <source>
        <dbReference type="PIRSR" id="PIRSR601554-2"/>
    </source>
</evidence>
<dbReference type="AlphaFoldDB" id="A0A068VI38"/>
<dbReference type="Gramene" id="CDP20214">
    <property type="protein sequence ID" value="CDP20214"/>
    <property type="gene ID" value="GSCOC_T00009865001"/>
</dbReference>
<dbReference type="Gene3D" id="3.20.20.80">
    <property type="entry name" value="Glycosidases"/>
    <property type="match status" value="1"/>
</dbReference>
<dbReference type="FunFam" id="3.20.20.80:FF:000066">
    <property type="entry name" value="Beta-amylase"/>
    <property type="match status" value="1"/>
</dbReference>
<evidence type="ECO:0000256" key="7">
    <source>
        <dbReference type="ARBA" id="ARBA00023326"/>
    </source>
</evidence>
<evidence type="ECO:0000313" key="11">
    <source>
        <dbReference type="EMBL" id="CDP20214.1"/>
    </source>
</evidence>
<keyword evidence="6 10" id="KW-0326">Glycosidase</keyword>
<dbReference type="FunCoup" id="A0A068VI38">
    <property type="interactions" value="104"/>
</dbReference>
<keyword evidence="7 10" id="KW-0624">Polysaccharide degradation</keyword>
<dbReference type="SUPFAM" id="SSF51445">
    <property type="entry name" value="(Trans)glycosidases"/>
    <property type="match status" value="1"/>
</dbReference>
<dbReference type="PhylomeDB" id="A0A068VI38"/>
<comment type="catalytic activity">
    <reaction evidence="1 10">
        <text>Hydrolysis of (1-&gt;4)-alpha-D-glucosidic linkages in polysaccharides so as to remove successive maltose units from the non-reducing ends of the chains.</text>
        <dbReference type="EC" id="3.2.1.2"/>
    </reaction>
</comment>
<organism evidence="11 12">
    <name type="scientific">Coffea canephora</name>
    <name type="common">Robusta coffee</name>
    <dbReference type="NCBI Taxonomy" id="49390"/>
    <lineage>
        <taxon>Eukaryota</taxon>
        <taxon>Viridiplantae</taxon>
        <taxon>Streptophyta</taxon>
        <taxon>Embryophyta</taxon>
        <taxon>Tracheophyta</taxon>
        <taxon>Spermatophyta</taxon>
        <taxon>Magnoliopsida</taxon>
        <taxon>eudicotyledons</taxon>
        <taxon>Gunneridae</taxon>
        <taxon>Pentapetalae</taxon>
        <taxon>asterids</taxon>
        <taxon>lamiids</taxon>
        <taxon>Gentianales</taxon>
        <taxon>Rubiaceae</taxon>
        <taxon>Ixoroideae</taxon>
        <taxon>Gardenieae complex</taxon>
        <taxon>Bertiereae - Coffeeae clade</taxon>
        <taxon>Coffeeae</taxon>
        <taxon>Coffea</taxon>
    </lineage>
</organism>
<dbReference type="InterPro" id="IPR001371">
    <property type="entry name" value="Glyco_hydro_14B_pln"/>
</dbReference>
<dbReference type="InterPro" id="IPR001554">
    <property type="entry name" value="Glyco_hydro_14"/>
</dbReference>
<sequence>MASTLRSNYVPIFVMLPLGVVNVNNVFEDPETLEKQLKKLKEIGVDGIMVDVWWGLIENKGPKQYEWAAYRSLFELVVKIGLKIQAIMSFHQCGGNVGDIVTIPLPKWVLAIGDKVPDIFYTNRSGTRNPEYLSLGVDNENLFQGRTPVQIYSDYMKSFKNAMADIFEAGHITDVEVGLGPAGELRYSSYPETQGWKFPGIGEFQCYDKYLKADFKAAATKAGHPEWDLPDNAGTYNDTPGDTEFFATNGTYRTEKGKSFLTWYSNKLIEHGDQILEEANKVFNGTKTRLAAKVSGIHWWFKDQSHAAELTAGYYNLDDRDGYRPLARMLTRHYGTLDFTCLEMKDSEQPETAKSGPQELVQQVLSAGWREVIDVAGENALSRYDATAYNQMLLNVRPNGVSKEGERKPKMSALTYLRLSEDLFTTENFSLFASFVKKMHADLDYVPNIIDLTPLERSKPKIPIEKLLEAATPKLEPFPWDSETDLPVESS</sequence>
<evidence type="ECO:0000256" key="4">
    <source>
        <dbReference type="ARBA" id="ARBA00022801"/>
    </source>
</evidence>
<evidence type="ECO:0000256" key="3">
    <source>
        <dbReference type="ARBA" id="ARBA00012594"/>
    </source>
</evidence>
<gene>
    <name evidence="11" type="ORF">GSCOC_T00009865001</name>
</gene>
<comment type="similarity">
    <text evidence="2 10">Belongs to the glycosyl hydrolase 14 family.</text>
</comment>
<reference evidence="12" key="1">
    <citation type="journal article" date="2014" name="Science">
        <title>The coffee genome provides insight into the convergent evolution of caffeine biosynthesis.</title>
        <authorList>
            <person name="Denoeud F."/>
            <person name="Carretero-Paulet L."/>
            <person name="Dereeper A."/>
            <person name="Droc G."/>
            <person name="Guyot R."/>
            <person name="Pietrella M."/>
            <person name="Zheng C."/>
            <person name="Alberti A."/>
            <person name="Anthony F."/>
            <person name="Aprea G."/>
            <person name="Aury J.M."/>
            <person name="Bento P."/>
            <person name="Bernard M."/>
            <person name="Bocs S."/>
            <person name="Campa C."/>
            <person name="Cenci A."/>
            <person name="Combes M.C."/>
            <person name="Crouzillat D."/>
            <person name="Da Silva C."/>
            <person name="Daddiego L."/>
            <person name="De Bellis F."/>
            <person name="Dussert S."/>
            <person name="Garsmeur O."/>
            <person name="Gayraud T."/>
            <person name="Guignon V."/>
            <person name="Jahn K."/>
            <person name="Jamilloux V."/>
            <person name="Joet T."/>
            <person name="Labadie K."/>
            <person name="Lan T."/>
            <person name="Leclercq J."/>
            <person name="Lepelley M."/>
            <person name="Leroy T."/>
            <person name="Li L.T."/>
            <person name="Librado P."/>
            <person name="Lopez L."/>
            <person name="Munoz A."/>
            <person name="Noel B."/>
            <person name="Pallavicini A."/>
            <person name="Perrotta G."/>
            <person name="Poncet V."/>
            <person name="Pot D."/>
            <person name="Priyono X."/>
            <person name="Rigoreau M."/>
            <person name="Rouard M."/>
            <person name="Rozas J."/>
            <person name="Tranchant-Dubreuil C."/>
            <person name="VanBuren R."/>
            <person name="Zhang Q."/>
            <person name="Andrade A.C."/>
            <person name="Argout X."/>
            <person name="Bertrand B."/>
            <person name="de Kochko A."/>
            <person name="Graziosi G."/>
            <person name="Henry R.J."/>
            <person name="Jayarama X."/>
            <person name="Ming R."/>
            <person name="Nagai C."/>
            <person name="Rounsley S."/>
            <person name="Sankoff D."/>
            <person name="Giuliano G."/>
            <person name="Albert V.A."/>
            <person name="Wincker P."/>
            <person name="Lashermes P."/>
        </authorList>
    </citation>
    <scope>NUCLEOTIDE SEQUENCE [LARGE SCALE GENOMIC DNA]</scope>
    <source>
        <strain evidence="12">cv. DH200-94</strain>
    </source>
</reference>
<dbReference type="InterPro" id="IPR017853">
    <property type="entry name" value="GH"/>
</dbReference>
<dbReference type="GO" id="GO:0000272">
    <property type="term" value="P:polysaccharide catabolic process"/>
    <property type="evidence" value="ECO:0007669"/>
    <property type="project" value="UniProtKB-KW"/>
</dbReference>
<feature type="binding site" evidence="9">
    <location>
        <position position="293"/>
    </location>
    <ligand>
        <name>substrate</name>
    </ligand>
</feature>
<accession>A0A068VI38</accession>
<feature type="binding site" evidence="9">
    <location>
        <position position="298"/>
    </location>
    <ligand>
        <name>substrate</name>
    </ligand>
</feature>
<feature type="active site" description="Proton acceptor" evidence="8">
    <location>
        <position position="378"/>
    </location>
</feature>
<dbReference type="OrthoDB" id="1660156at2759"/>
<feature type="binding site" evidence="9">
    <location>
        <position position="99"/>
    </location>
    <ligand>
        <name>substrate</name>
    </ligand>
</feature>
<evidence type="ECO:0000256" key="5">
    <source>
        <dbReference type="ARBA" id="ARBA00023277"/>
    </source>
</evidence>
<feature type="binding site" evidence="9">
    <location>
        <begin position="379"/>
        <end position="380"/>
    </location>
    <ligand>
        <name>substrate</name>
    </ligand>
</feature>
<dbReference type="PANTHER" id="PTHR31352:SF40">
    <property type="entry name" value="BETA-AMYLASE 6"/>
    <property type="match status" value="1"/>
</dbReference>
<feature type="binding site" evidence="9">
    <location>
        <position position="340"/>
    </location>
    <ligand>
        <name>substrate</name>
    </ligand>
</feature>
<dbReference type="STRING" id="49390.A0A068VI38"/>
<evidence type="ECO:0000256" key="1">
    <source>
        <dbReference type="ARBA" id="ARBA00000546"/>
    </source>
</evidence>
<keyword evidence="12" id="KW-1185">Reference proteome</keyword>
<dbReference type="Proteomes" id="UP000295252">
    <property type="component" value="Chromosome VII"/>
</dbReference>
<keyword evidence="5 10" id="KW-0119">Carbohydrate metabolism</keyword>
<name>A0A068VI38_COFCA</name>
<dbReference type="PANTHER" id="PTHR31352">
    <property type="entry name" value="BETA-AMYLASE 1, CHLOROPLASTIC"/>
    <property type="match status" value="1"/>
</dbReference>
<evidence type="ECO:0000256" key="2">
    <source>
        <dbReference type="ARBA" id="ARBA00005652"/>
    </source>
</evidence>
<keyword evidence="4 10" id="KW-0378">Hydrolase</keyword>
<dbReference type="EC" id="3.2.1.2" evidence="3 10"/>
<dbReference type="PRINTS" id="PR00750">
    <property type="entry name" value="BETAAMYLASE"/>
</dbReference>
<dbReference type="PROSITE" id="PS00506">
    <property type="entry name" value="BETA_AMYLASE_1"/>
    <property type="match status" value="1"/>
</dbReference>
<feature type="binding site" evidence="9">
    <location>
        <position position="418"/>
    </location>
    <ligand>
        <name>substrate</name>
    </ligand>
</feature>
<evidence type="ECO:0000256" key="6">
    <source>
        <dbReference type="ARBA" id="ARBA00023295"/>
    </source>
</evidence>
<proteinExistence type="inferred from homology"/>